<protein>
    <submittedName>
        <fullName evidence="1">Uncharacterized protein</fullName>
    </submittedName>
</protein>
<proteinExistence type="predicted"/>
<sequence>MSILHILLSPFSLVFPKQNINPYTKKYTFYILLSICFNNYNT</sequence>
<name>A0A8S5LQS4_9CAUD</name>
<organism evidence="1">
    <name type="scientific">Siphoviridae sp. ctTC45</name>
    <dbReference type="NCBI Taxonomy" id="2827573"/>
    <lineage>
        <taxon>Viruses</taxon>
        <taxon>Duplodnaviria</taxon>
        <taxon>Heunggongvirae</taxon>
        <taxon>Uroviricota</taxon>
        <taxon>Caudoviricetes</taxon>
    </lineage>
</organism>
<reference evidence="1" key="1">
    <citation type="journal article" date="2021" name="Proc. Natl. Acad. Sci. U.S.A.">
        <title>A Catalog of Tens of Thousands of Viruses from Human Metagenomes Reveals Hidden Associations with Chronic Diseases.</title>
        <authorList>
            <person name="Tisza M.J."/>
            <person name="Buck C.B."/>
        </authorList>
    </citation>
    <scope>NUCLEOTIDE SEQUENCE</scope>
    <source>
        <strain evidence="1">CtTC45</strain>
    </source>
</reference>
<dbReference type="EMBL" id="BK015895">
    <property type="protein sequence ID" value="DAD72195.1"/>
    <property type="molecule type" value="Genomic_DNA"/>
</dbReference>
<accession>A0A8S5LQS4</accession>
<evidence type="ECO:0000313" key="1">
    <source>
        <dbReference type="EMBL" id="DAD72195.1"/>
    </source>
</evidence>